<dbReference type="PROSITE" id="PS51186">
    <property type="entry name" value="GNAT"/>
    <property type="match status" value="1"/>
</dbReference>
<dbReference type="InterPro" id="IPR050276">
    <property type="entry name" value="MshD_Acetyltransferase"/>
</dbReference>
<reference evidence="2" key="1">
    <citation type="submission" date="2022-03" db="EMBL/GenBank/DDBJ databases">
        <authorList>
            <person name="Hettiarachchi G."/>
        </authorList>
    </citation>
    <scope>NUCLEOTIDE SEQUENCE</scope>
    <source>
        <strain evidence="2">LMG 32447</strain>
    </source>
</reference>
<dbReference type="Gene3D" id="3.40.630.30">
    <property type="match status" value="1"/>
</dbReference>
<organism evidence="2 3">
    <name type="scientific">Convivina praedatoris</name>
    <dbReference type="NCBI Taxonomy" id="2880963"/>
    <lineage>
        <taxon>Bacteria</taxon>
        <taxon>Bacillati</taxon>
        <taxon>Bacillota</taxon>
        <taxon>Bacilli</taxon>
        <taxon>Lactobacillales</taxon>
        <taxon>Lactobacillaceae</taxon>
        <taxon>Convivina</taxon>
    </lineage>
</organism>
<gene>
    <name evidence="2" type="ORF">LMG032447_01012</name>
</gene>
<dbReference type="PANTHER" id="PTHR43617:SF20">
    <property type="entry name" value="N-ALPHA-ACETYLTRANSFERASE RIMI"/>
    <property type="match status" value="1"/>
</dbReference>
<dbReference type="SUPFAM" id="SSF55729">
    <property type="entry name" value="Acyl-CoA N-acyltransferases (Nat)"/>
    <property type="match status" value="1"/>
</dbReference>
<comment type="caution">
    <text evidence="2">The sequence shown here is derived from an EMBL/GenBank/DDBJ whole genome shotgun (WGS) entry which is preliminary data.</text>
</comment>
<dbReference type="RefSeq" id="WP_248706391.1">
    <property type="nucleotide sequence ID" value="NZ_CAKOET010000004.1"/>
</dbReference>
<evidence type="ECO:0000313" key="3">
    <source>
        <dbReference type="Proteomes" id="UP000838102"/>
    </source>
</evidence>
<evidence type="ECO:0000313" key="2">
    <source>
        <dbReference type="EMBL" id="CAH1855107.1"/>
    </source>
</evidence>
<name>A0ABM9D224_9LACO</name>
<dbReference type="InterPro" id="IPR016181">
    <property type="entry name" value="Acyl_CoA_acyltransferase"/>
</dbReference>
<dbReference type="CDD" id="cd04301">
    <property type="entry name" value="NAT_SF"/>
    <property type="match status" value="1"/>
</dbReference>
<protein>
    <recommendedName>
        <fullName evidence="1">N-acetyltransferase domain-containing protein</fullName>
    </recommendedName>
</protein>
<dbReference type="EMBL" id="CAKOEU010000004">
    <property type="protein sequence ID" value="CAH1855107.1"/>
    <property type="molecule type" value="Genomic_DNA"/>
</dbReference>
<accession>A0ABM9D224</accession>
<proteinExistence type="predicted"/>
<evidence type="ECO:0000259" key="1">
    <source>
        <dbReference type="PROSITE" id="PS51186"/>
    </source>
</evidence>
<dbReference type="PANTHER" id="PTHR43617">
    <property type="entry name" value="L-AMINO ACID N-ACETYLTRANSFERASE"/>
    <property type="match status" value="1"/>
</dbReference>
<sequence length="189" mass="21194">MQIRPATIADQQAIISLEMTIFKDMELPLLGHLSSQQIQNLLYQVATVDANSRCSYQRAQVAVENGEVLGVMFGYPAQDEPFLDQTFQQFLLEQYGINELVFPDSEVYPNEWYLDSLVVAETARGKGIGGQLLAASNQLSQSADLPVVGLNVDDQNPQAQRLYERVGFETVGQLMIGQHQYRHMQRSVV</sequence>
<dbReference type="Pfam" id="PF00583">
    <property type="entry name" value="Acetyltransf_1"/>
    <property type="match status" value="1"/>
</dbReference>
<feature type="domain" description="N-acetyltransferase" evidence="1">
    <location>
        <begin position="1"/>
        <end position="189"/>
    </location>
</feature>
<dbReference type="InterPro" id="IPR000182">
    <property type="entry name" value="GNAT_dom"/>
</dbReference>
<dbReference type="Proteomes" id="UP000838102">
    <property type="component" value="Unassembled WGS sequence"/>
</dbReference>
<keyword evidence="3" id="KW-1185">Reference proteome</keyword>